<proteinExistence type="predicted"/>
<dbReference type="InterPro" id="IPR029039">
    <property type="entry name" value="Flavoprotein-like_sf"/>
</dbReference>
<accession>A0ABQ9YBB1</accession>
<evidence type="ECO:0000256" key="3">
    <source>
        <dbReference type="ARBA" id="ARBA00023004"/>
    </source>
</evidence>
<dbReference type="InterPro" id="IPR017896">
    <property type="entry name" value="4Fe4S_Fe-S-bd"/>
</dbReference>
<evidence type="ECO:0000256" key="1">
    <source>
        <dbReference type="ARBA" id="ARBA00022485"/>
    </source>
</evidence>
<evidence type="ECO:0000313" key="7">
    <source>
        <dbReference type="Proteomes" id="UP001281761"/>
    </source>
</evidence>
<evidence type="ECO:0000256" key="2">
    <source>
        <dbReference type="ARBA" id="ARBA00022723"/>
    </source>
</evidence>
<feature type="domain" description="4Fe-4S ferredoxin-type" evidence="5">
    <location>
        <begin position="240"/>
        <end position="269"/>
    </location>
</feature>
<feature type="domain" description="4Fe-4S ferredoxin-type" evidence="5">
    <location>
        <begin position="206"/>
        <end position="235"/>
    </location>
</feature>
<keyword evidence="3" id="KW-0408">Iron</keyword>
<organism evidence="6 7">
    <name type="scientific">Blattamonas nauphoetae</name>
    <dbReference type="NCBI Taxonomy" id="2049346"/>
    <lineage>
        <taxon>Eukaryota</taxon>
        <taxon>Metamonada</taxon>
        <taxon>Preaxostyla</taxon>
        <taxon>Oxymonadida</taxon>
        <taxon>Blattamonas</taxon>
    </lineage>
</organism>
<sequence length="329" mass="36492">MKVVILFFSNTGSTKAMALTFQKHLEGAGHTVSLQDGFLILKQYLAAGEKEVTPLLSNYHNDLKEADIVGIGSYVSGLTLAGGAAKLMTEEATPTSYFANMKYYFAFSSYGNIQGWAVQYLATYLKHKNENAKFLGLVSQHDPENFIPLQPARGRIDEIPAAELKKVDDFGKDLISRLNGAPLPPLHSIVTRTVQSATAKPISVIGPIKLDADKCIACYKCVTICPYNALSKPEEGSTLKIPTWDKSSCYGCGRCFNFCPARAIEFPRFRSQEREQYYWGKSDPKLITQPMSRTVSCDTPQVMLILKPLELLVLVFSYLFHPYTNVSTS</sequence>
<name>A0ABQ9YBB1_9EUKA</name>
<dbReference type="PANTHER" id="PTHR24960">
    <property type="entry name" value="PHOTOSYSTEM I IRON-SULFUR CENTER-RELATED"/>
    <property type="match status" value="1"/>
</dbReference>
<keyword evidence="7" id="KW-1185">Reference proteome</keyword>
<gene>
    <name evidence="6" type="ORF">BLNAU_3829</name>
</gene>
<dbReference type="InterPro" id="IPR017900">
    <property type="entry name" value="4Fe4S_Fe_S_CS"/>
</dbReference>
<keyword evidence="4" id="KW-0411">Iron-sulfur</keyword>
<dbReference type="InterPro" id="IPR050157">
    <property type="entry name" value="PSI_iron-sulfur_center"/>
</dbReference>
<evidence type="ECO:0000259" key="5">
    <source>
        <dbReference type="PROSITE" id="PS51379"/>
    </source>
</evidence>
<dbReference type="SUPFAM" id="SSF52218">
    <property type="entry name" value="Flavoproteins"/>
    <property type="match status" value="1"/>
</dbReference>
<evidence type="ECO:0000313" key="6">
    <source>
        <dbReference type="EMBL" id="KAK2961061.1"/>
    </source>
</evidence>
<protein>
    <submittedName>
        <fullName evidence="6">4Fe4S ferredoxin</fullName>
    </submittedName>
</protein>
<dbReference type="Pfam" id="PF12838">
    <property type="entry name" value="Fer4_7"/>
    <property type="match status" value="1"/>
</dbReference>
<keyword evidence="2" id="KW-0479">Metal-binding</keyword>
<dbReference type="SUPFAM" id="SSF54862">
    <property type="entry name" value="4Fe-4S ferredoxins"/>
    <property type="match status" value="1"/>
</dbReference>
<reference evidence="6 7" key="1">
    <citation type="journal article" date="2022" name="bioRxiv">
        <title>Genomics of Preaxostyla Flagellates Illuminates Evolutionary Transitions and the Path Towards Mitochondrial Loss.</title>
        <authorList>
            <person name="Novak L.V.F."/>
            <person name="Treitli S.C."/>
            <person name="Pyrih J."/>
            <person name="Halakuc P."/>
            <person name="Pipaliya S.V."/>
            <person name="Vacek V."/>
            <person name="Brzon O."/>
            <person name="Soukal P."/>
            <person name="Eme L."/>
            <person name="Dacks J.B."/>
            <person name="Karnkowska A."/>
            <person name="Elias M."/>
            <person name="Hampl V."/>
        </authorList>
    </citation>
    <scope>NUCLEOTIDE SEQUENCE [LARGE SCALE GENOMIC DNA]</scope>
    <source>
        <strain evidence="6">NAU3</strain>
        <tissue evidence="6">Gut</tissue>
    </source>
</reference>
<evidence type="ECO:0000256" key="4">
    <source>
        <dbReference type="ARBA" id="ARBA00023014"/>
    </source>
</evidence>
<dbReference type="PROSITE" id="PS51379">
    <property type="entry name" value="4FE4S_FER_2"/>
    <property type="match status" value="2"/>
</dbReference>
<comment type="caution">
    <text evidence="6">The sequence shown here is derived from an EMBL/GenBank/DDBJ whole genome shotgun (WGS) entry which is preliminary data.</text>
</comment>
<dbReference type="PROSITE" id="PS00198">
    <property type="entry name" value="4FE4S_FER_1"/>
    <property type="match status" value="2"/>
</dbReference>
<dbReference type="Gene3D" id="3.40.50.360">
    <property type="match status" value="1"/>
</dbReference>
<dbReference type="EMBL" id="JARBJD010000018">
    <property type="protein sequence ID" value="KAK2961061.1"/>
    <property type="molecule type" value="Genomic_DNA"/>
</dbReference>
<keyword evidence="1" id="KW-0004">4Fe-4S</keyword>
<dbReference type="Gene3D" id="3.30.70.20">
    <property type="match status" value="1"/>
</dbReference>
<dbReference type="PANTHER" id="PTHR24960:SF79">
    <property type="entry name" value="PHOTOSYSTEM I IRON-SULFUR CENTER"/>
    <property type="match status" value="1"/>
</dbReference>
<dbReference type="Proteomes" id="UP001281761">
    <property type="component" value="Unassembled WGS sequence"/>
</dbReference>